<feature type="region of interest" description="Disordered" evidence="10">
    <location>
        <begin position="1713"/>
        <end position="1755"/>
    </location>
</feature>
<dbReference type="GO" id="GO:0005856">
    <property type="term" value="C:cytoskeleton"/>
    <property type="evidence" value="ECO:0007669"/>
    <property type="project" value="InterPro"/>
</dbReference>
<dbReference type="InterPro" id="IPR001101">
    <property type="entry name" value="Plectin_repeat"/>
</dbReference>
<comment type="caution">
    <text evidence="13">The sequence shown here is derived from an EMBL/GenBank/DDBJ whole genome shotgun (WGS) entry which is preliminary data.</text>
</comment>
<dbReference type="PROSITE" id="PS00020">
    <property type="entry name" value="ACTININ_2"/>
    <property type="match status" value="1"/>
</dbReference>
<keyword evidence="7" id="KW-0009">Actin-binding</keyword>
<dbReference type="InterPro" id="IPR001589">
    <property type="entry name" value="Actinin_actin-bd_CS"/>
</dbReference>
<dbReference type="InterPro" id="IPR036028">
    <property type="entry name" value="SH3-like_dom_sf"/>
</dbReference>
<evidence type="ECO:0000256" key="1">
    <source>
        <dbReference type="ARBA" id="ARBA00004496"/>
    </source>
</evidence>
<feature type="compositionally biased region" description="Polar residues" evidence="10">
    <location>
        <begin position="2296"/>
        <end position="2305"/>
    </location>
</feature>
<dbReference type="SUPFAM" id="SSF46966">
    <property type="entry name" value="Spectrin repeat"/>
    <property type="match status" value="3"/>
</dbReference>
<sequence>MNENDNYHLLHAEREDEDLDDLENVNNNNNNNNNNGYFNIYENDEDWLVTKDIGVFSLDPADRKVLKVADQRDAVQKKTFTKWLNGHLSKIDPRERGSSKFHALRNVEMCLYCLEKQHNIRLVNIRPEEIVDGNPKLTLGLIWRIILHFQFSDIQLNPPDVIDSTTIKTDISTSEREKLLKINNYDLSYRNMLLTWARRQCEHYPGIKIDDFSKSWRDGRAFLAILHRKNPQLVNMEQAYRSSNNLNLQVAFDIAQQHYGIAKLIDPEDVDNDNPDEKSIFLYISHLYKICPSVPEHPFQQKHDQIHLEGQLSYEYTYLASDLLKWIKQKLDIFNSELLNQKTFYELKTFQNTLQSIRQDEMVKYNRLLQRMYAIDFELQKSHRDVLQPDITSINFAWKKLEDSMEHTENELTIILNRYDQLKPEIDRLHLVLNQAENDISKIEQTFETNPHIYNTDDSTSHLTTILTDIQGQLDTALNNCQSLSINTQPNHPHPDVIKLIERIEFLNRRVNELNIYLSHLTSDNIQHTSKHQRLSGTGQTHKLSSPTTTTILDSSTIIQNKNNVDLIEYLNSCLKWIKQKQNTIDQFDLGADLASTMTDTEQCEKLSNAIDDFETKIEQCKQNRSSIKRLSQTLTDWHRFMSYSNDLLKWISNAESNEIDREWTDITDRTLINQYTQQKRNLEISLEDRFKDCERLEHFTHNINREKHAEIESIVQEYLTKIRVGLDRLKSLLFCFNIHLKNAEEYNEFFEQIDTIRYEINNGNEILCTCMNEMTSDQHHSYSNNQIQQYIDDIIVKKGSIEQQYEHLHQWCQLIKPLDFHQRKNIKNAMVLCSYNSDQTTIMKGEIVNVDDCSNANWWLVHRRNGKNNRIPSVILELVPPSPEAYLKLDTVRKELDELNQFLFDINVCLIKDDLQLKINRLLEWDVNKYRSVSEQERNALLNDINEQLDKIVTSEPRYTNSNYRLLLSEQYRVQQHFRNLDDQLDMLTESSHHLPSSSHRPIVVIDDLKSIESNLNQLKTILKHRLTTTIPKTSDDLILLFNEHKTFYFQFHILSNYPITNLRSSSLKQTTGSQPSISNTSHYHHSYQSSYSDQTRQPLLKASTIYYDSDCNSSIPRYQRASSTTSFCSSSTFDSRCSQAYRILPVRYSSVERSSSTSKVPIRYSSVDRILPKSASKYRYSSRHQPIVRVFPYNNNSAVAAAANGINLHIRFEPKNSSMQYTEHHNSHHQQSHRHHNSHHQQSHRHHHSSHHKHSYPELPSLSSNVRYLNRDIERVNVNNVQQLHRYESCPVLNHSKPSNITYIETRSIVRGQSSENIHIPSQQNYTSTVVIRDRSLPSFPSRTATTTTSTRRIPFDRRLYQPITKVIREEAEDFENDLITQENRIQQIRSVVHNSSSSTVSNEVYSRVNQVSERVQDLVATSKAYVDKLETAETAFSLIDEVTSHITELETRLASHIPITTDILQMKRQLDELKDLEANMSKTEKLLNDMKYQTKRMPQTDERLNRISEQLLHRWKQICSEIINRQRSICRSIDSYRSFEPLFDQEEQILNETSKRIQNLEPIPNVNGIESLRRSAQSVIDQFKDILARSQQIEHMNDVAVKFIEEAKIHDKSLRHFRDSLRDLHPSLDASIIKRPYMPRATWIVQNNVEKFDRRYADLLSMMYDYLRNFIHAYNATKEKLNYHLPEEQVESLIQLNRGTLSFRYTISPIPSSDEENESDYHKKQQSHRHHHHHHHHHHRHVGRQHEDNSSISSSYNNYYDTTISAQSNIFIGDAKLIHPPSSKSSISLKQAIENGLFDVDKWCFIDKEKQTYLTMDDAEKYGWISKQVKEHFEQPCGLLNEEDGELKLKDAIRLGLIDLKTNSIMNLKTHHPITDINNSMNNYLFTLNNGRERYLNLVYIRLETHPRLKRFTTLNGSFETRLTLTDCLELNLIDLQTGYFINPTNGLTMPLSEAIKKGFLHSNINEIVLSHKQDKITLAEALESGIITSPNGYYYDVTTKQQLTLVDALKHRLIEKPYTLSMAFVNDMIDHHNQILSFRTGKRLTLADAIKRSILDDQTKHIIHPVTKKLLSLAEAQKINLITVDGHVIDPNTKQKQTLYDCVRTNQIQLVTLKPTCKGALIKDTTTANNEQQQRLISLGEAIPKGLIDLNKNLYIDKQRENGNMTIDQAIEMGYIVETFQTDVMKDSGLIDQNNKPLSVLEGIRQGYIDLPQGTVKDPLTDSLYTFSEGVFKDIITLEGAQTLSDLQGSITSETYITSYIITTGSSGNTGSTTLNNGLNNSKTTTNQSSNDEQQLASPTSGKRVRFVLQPAPDVVYIDDREDKTTSKHSSIIITGSENVYSIPSKIMSSSTTTKTATHRSPSRTSIPPLLNMSFVDAVNKKYLDLSTGRFSFLSSSSSYSPTIGDGSNRANSSGGGLKQKNYQENEYNFSSSSSHSPQQKSIHSLNNIDNDSSSFSNTTNREQQQTTITLSLKQAIDQQILNPHSAYIVDTLEKKNYNLDDAYQQGLIMASTTDTSHTHVIDRKNQSKPYELGDALKLGILKLGDASLSQSYNIISKTESLIISSVYDHKLATYIEPNQAIKTKILDPYHGLYHNTATNEAISIDDAMNKGFILVQPQVSSPSSASASSRHGSDKYVISTSLIRETRSYHLLGVIDHVNNKELTVQEAIRSGILDKQGGQYINKVTGEIFSISEAILHGHIRAQPLPVVNNDNVSIDGVHSSSGTQSTSSLHKRGAVKETKTYTLISAIHPRTKREIPIRQAIDEGIIDHAKGFYVDTIKNETLPISIAIEKGLIFTELIDQHGRRFIKSLIIEEVIDPLTKRRLGVNEAIQSGLLNPTVTTYYHPITKKHLTILEAYEQELIIGKFHDNVPSSFTTGNEHREQVFYLITGITDVRTHRTYTLQEGIQHKLFDHKKGVYIHPLTNEEINIGDAVKKGIIQVKAVSSEIAFMTDGTDKNRRAAYISQLPYTDSSTHDSRSKLSIRIESNARPRTPYEINEYETLQESGGRKENDVIEIASINRIPRNHAQRRTHHSTQEEIIEQYTTNITDRQVIIDRSQRSKSRERPKRIEEVVIDDTGRRGKTIDIKDDKYTLHREIVIDGDRRVPTVPKRPPPKDYLVINGSTKHDEREVIKLIPTPQRPIQPTQSVRPLTIDDREGESKRIHHGEIHIDEHYHNYQKKPSTITTTKEVIDITDHVPHKPIRPVTTTGRTETTTRTDAWLKSIENQQPSTIVDYDENQSWSEEEWEQWYCLMMVKGQPYRVVWVMNTLTGDRLPLSNALQRGLVDTKQRLFFDQKLGKSYTFEQAVELG</sequence>
<feature type="compositionally biased region" description="Polar residues" evidence="10">
    <location>
        <begin position="1068"/>
        <end position="1082"/>
    </location>
</feature>
<dbReference type="OrthoDB" id="18740at2759"/>
<keyword evidence="15" id="KW-1185">Reference proteome</keyword>
<keyword evidence="3" id="KW-0963">Cytoplasm</keyword>
<keyword evidence="6" id="KW-0677">Repeat</keyword>
<dbReference type="GO" id="GO:0005085">
    <property type="term" value="F:guanyl-nucleotide exchange factor activity"/>
    <property type="evidence" value="ECO:0007669"/>
    <property type="project" value="UniProtKB-KW"/>
</dbReference>
<comment type="subcellular location">
    <subcellularLocation>
        <location evidence="1">Cytoplasm</location>
    </subcellularLocation>
</comment>
<dbReference type="SUPFAM" id="SSF75399">
    <property type="entry name" value="Plakin repeat"/>
    <property type="match status" value="7"/>
</dbReference>
<feature type="compositionally biased region" description="Low complexity" evidence="10">
    <location>
        <begin position="2435"/>
        <end position="2465"/>
    </location>
</feature>
<dbReference type="InterPro" id="IPR001715">
    <property type="entry name" value="CH_dom"/>
</dbReference>
<evidence type="ECO:0000259" key="11">
    <source>
        <dbReference type="PROSITE" id="PS50002"/>
    </source>
</evidence>
<evidence type="ECO:0000256" key="4">
    <source>
        <dbReference type="ARBA" id="ARBA00022553"/>
    </source>
</evidence>
<evidence type="ECO:0000259" key="12">
    <source>
        <dbReference type="PROSITE" id="PS50021"/>
    </source>
</evidence>
<feature type="region of interest" description="Disordered" evidence="10">
    <location>
        <begin position="1068"/>
        <end position="1090"/>
    </location>
</feature>
<feature type="region of interest" description="Disordered" evidence="10">
    <location>
        <begin position="2400"/>
        <end position="2467"/>
    </location>
</feature>
<feature type="region of interest" description="Disordered" evidence="10">
    <location>
        <begin position="2273"/>
        <end position="2306"/>
    </location>
</feature>
<name>A0A813PP41_9BILA</name>
<keyword evidence="4" id="KW-0597">Phosphoprotein</keyword>
<feature type="coiled-coil region" evidence="9">
    <location>
        <begin position="1466"/>
        <end position="1496"/>
    </location>
</feature>
<dbReference type="InterPro" id="IPR035915">
    <property type="entry name" value="Plakin_repeat_sf"/>
</dbReference>
<dbReference type="GO" id="GO:0005737">
    <property type="term" value="C:cytoplasm"/>
    <property type="evidence" value="ECO:0007669"/>
    <property type="project" value="UniProtKB-SubCell"/>
</dbReference>
<feature type="compositionally biased region" description="Polar residues" evidence="10">
    <location>
        <begin position="2425"/>
        <end position="2434"/>
    </location>
</feature>
<feature type="domain" description="Calponin-homology (CH)" evidence="12">
    <location>
        <begin position="38"/>
        <end position="150"/>
    </location>
</feature>
<feature type="coiled-coil region" evidence="9">
    <location>
        <begin position="604"/>
        <end position="631"/>
    </location>
</feature>
<dbReference type="Gene3D" id="1.10.418.10">
    <property type="entry name" value="Calponin-like domain"/>
    <property type="match status" value="2"/>
</dbReference>
<dbReference type="Gene3D" id="1.20.58.60">
    <property type="match status" value="5"/>
</dbReference>
<dbReference type="PROSITE" id="PS50021">
    <property type="entry name" value="CH"/>
    <property type="match status" value="2"/>
</dbReference>
<feature type="region of interest" description="Disordered" evidence="10">
    <location>
        <begin position="1222"/>
        <end position="1262"/>
    </location>
</feature>
<dbReference type="EMBL" id="CAJNOQ010000100">
    <property type="protein sequence ID" value="CAF0756254.1"/>
    <property type="molecule type" value="Genomic_DNA"/>
</dbReference>
<reference evidence="13" key="1">
    <citation type="submission" date="2021-02" db="EMBL/GenBank/DDBJ databases">
        <authorList>
            <person name="Nowell W R."/>
        </authorList>
    </citation>
    <scope>NUCLEOTIDE SEQUENCE</scope>
</reference>
<accession>A0A813PP41</accession>
<dbReference type="EMBL" id="CAJOBC010000100">
    <property type="protein sequence ID" value="CAF3536597.1"/>
    <property type="molecule type" value="Genomic_DNA"/>
</dbReference>
<evidence type="ECO:0000256" key="8">
    <source>
        <dbReference type="PROSITE-ProRule" id="PRU00192"/>
    </source>
</evidence>
<keyword evidence="5" id="KW-0344">Guanine-nucleotide releasing factor</keyword>
<dbReference type="CDD" id="cd00176">
    <property type="entry name" value="SPEC"/>
    <property type="match status" value="1"/>
</dbReference>
<evidence type="ECO:0000256" key="3">
    <source>
        <dbReference type="ARBA" id="ARBA00022490"/>
    </source>
</evidence>
<dbReference type="SMART" id="SM00033">
    <property type="entry name" value="CH"/>
    <property type="match status" value="2"/>
</dbReference>
<gene>
    <name evidence="13" type="ORF">GPM918_LOCUS1126</name>
    <name evidence="14" type="ORF">SRO942_LOCUS1126</name>
</gene>
<dbReference type="PROSITE" id="PS50002">
    <property type="entry name" value="SH3"/>
    <property type="match status" value="1"/>
</dbReference>
<feature type="compositionally biased region" description="Basic residues" evidence="10">
    <location>
        <begin position="1727"/>
        <end position="1746"/>
    </location>
</feature>
<protein>
    <submittedName>
        <fullName evidence="13">Uncharacterized protein</fullName>
    </submittedName>
</protein>
<feature type="compositionally biased region" description="Basic residues" evidence="10">
    <location>
        <begin position="1228"/>
        <end position="1256"/>
    </location>
</feature>
<dbReference type="Pfam" id="PF17902">
    <property type="entry name" value="SH3_10"/>
    <property type="match status" value="1"/>
</dbReference>
<dbReference type="Pfam" id="PF00307">
    <property type="entry name" value="CH"/>
    <property type="match status" value="2"/>
</dbReference>
<keyword evidence="2 8" id="KW-0728">SH3 domain</keyword>
<evidence type="ECO:0000313" key="15">
    <source>
        <dbReference type="Proteomes" id="UP000663829"/>
    </source>
</evidence>
<dbReference type="SUPFAM" id="SSF47576">
    <property type="entry name" value="Calponin-homology domain, CH-domain"/>
    <property type="match status" value="1"/>
</dbReference>
<organism evidence="13 15">
    <name type="scientific">Didymodactylos carnosus</name>
    <dbReference type="NCBI Taxonomy" id="1234261"/>
    <lineage>
        <taxon>Eukaryota</taxon>
        <taxon>Metazoa</taxon>
        <taxon>Spiralia</taxon>
        <taxon>Gnathifera</taxon>
        <taxon>Rotifera</taxon>
        <taxon>Eurotatoria</taxon>
        <taxon>Bdelloidea</taxon>
        <taxon>Philodinida</taxon>
        <taxon>Philodinidae</taxon>
        <taxon>Didymodactylos</taxon>
    </lineage>
</organism>
<feature type="domain" description="SH3" evidence="11">
    <location>
        <begin position="825"/>
        <end position="882"/>
    </location>
</feature>
<evidence type="ECO:0000313" key="13">
    <source>
        <dbReference type="EMBL" id="CAF0756254.1"/>
    </source>
</evidence>
<evidence type="ECO:0000256" key="5">
    <source>
        <dbReference type="ARBA" id="ARBA00022658"/>
    </source>
</evidence>
<dbReference type="Proteomes" id="UP000663829">
    <property type="component" value="Unassembled WGS sequence"/>
</dbReference>
<dbReference type="Proteomes" id="UP000681722">
    <property type="component" value="Unassembled WGS sequence"/>
</dbReference>
<dbReference type="GO" id="GO:0003779">
    <property type="term" value="F:actin binding"/>
    <property type="evidence" value="ECO:0007669"/>
    <property type="project" value="UniProtKB-KW"/>
</dbReference>
<evidence type="ECO:0000256" key="7">
    <source>
        <dbReference type="ARBA" id="ARBA00023203"/>
    </source>
</evidence>
<dbReference type="SUPFAM" id="SSF50044">
    <property type="entry name" value="SH3-domain"/>
    <property type="match status" value="1"/>
</dbReference>
<dbReference type="Gene3D" id="3.90.1290.10">
    <property type="entry name" value="Plakin repeat"/>
    <property type="match status" value="5"/>
</dbReference>
<dbReference type="InterPro" id="IPR018159">
    <property type="entry name" value="Spectrin/alpha-actinin"/>
</dbReference>
<dbReference type="InterPro" id="IPR036872">
    <property type="entry name" value="CH_dom_sf"/>
</dbReference>
<evidence type="ECO:0000256" key="10">
    <source>
        <dbReference type="SAM" id="MobiDB-lite"/>
    </source>
</evidence>
<dbReference type="PANTHER" id="PTHR11915">
    <property type="entry name" value="SPECTRIN/FILAMIN RELATED CYTOSKELETAL PROTEIN"/>
    <property type="match status" value="1"/>
</dbReference>
<dbReference type="InterPro" id="IPR001452">
    <property type="entry name" value="SH3_domain"/>
</dbReference>
<evidence type="ECO:0000256" key="6">
    <source>
        <dbReference type="ARBA" id="ARBA00022737"/>
    </source>
</evidence>
<dbReference type="SMART" id="SM00250">
    <property type="entry name" value="PLEC"/>
    <property type="match status" value="10"/>
</dbReference>
<proteinExistence type="predicted"/>
<feature type="domain" description="Calponin-homology (CH)" evidence="12">
    <location>
        <begin position="187"/>
        <end position="292"/>
    </location>
</feature>
<keyword evidence="9" id="KW-0175">Coiled coil</keyword>
<dbReference type="PROSITE" id="PS00019">
    <property type="entry name" value="ACTININ_1"/>
    <property type="match status" value="1"/>
</dbReference>
<feature type="compositionally biased region" description="Low complexity" evidence="10">
    <location>
        <begin position="2273"/>
        <end position="2295"/>
    </location>
</feature>
<evidence type="ECO:0000256" key="9">
    <source>
        <dbReference type="SAM" id="Coils"/>
    </source>
</evidence>
<dbReference type="Gene3D" id="2.30.30.40">
    <property type="entry name" value="SH3 Domains"/>
    <property type="match status" value="1"/>
</dbReference>
<dbReference type="InterPro" id="IPR041615">
    <property type="entry name" value="Desmoplakin_SH3"/>
</dbReference>
<evidence type="ECO:0000313" key="14">
    <source>
        <dbReference type="EMBL" id="CAF3536597.1"/>
    </source>
</evidence>
<evidence type="ECO:0000256" key="2">
    <source>
        <dbReference type="ARBA" id="ARBA00022443"/>
    </source>
</evidence>